<organism evidence="2 3">
    <name type="scientific">Sinorhizobium saheli</name>
    <dbReference type="NCBI Taxonomy" id="36856"/>
    <lineage>
        <taxon>Bacteria</taxon>
        <taxon>Pseudomonadati</taxon>
        <taxon>Pseudomonadota</taxon>
        <taxon>Alphaproteobacteria</taxon>
        <taxon>Hyphomicrobiales</taxon>
        <taxon>Rhizobiaceae</taxon>
        <taxon>Sinorhizobium/Ensifer group</taxon>
        <taxon>Sinorhizobium</taxon>
    </lineage>
</organism>
<dbReference type="Gene3D" id="3.40.630.30">
    <property type="match status" value="1"/>
</dbReference>
<evidence type="ECO:0000259" key="1">
    <source>
        <dbReference type="PROSITE" id="PS51186"/>
    </source>
</evidence>
<dbReference type="InterPro" id="IPR000182">
    <property type="entry name" value="GNAT_dom"/>
</dbReference>
<dbReference type="Pfam" id="PF13302">
    <property type="entry name" value="Acetyltransf_3"/>
    <property type="match status" value="1"/>
</dbReference>
<name>A0A178YSF4_SINSA</name>
<dbReference type="Proteomes" id="UP000078507">
    <property type="component" value="Unassembled WGS sequence"/>
</dbReference>
<dbReference type="RefSeq" id="WP_066867771.1">
    <property type="nucleotide sequence ID" value="NZ_LNQB01000031.1"/>
</dbReference>
<keyword evidence="3" id="KW-1185">Reference proteome</keyword>
<dbReference type="SUPFAM" id="SSF55729">
    <property type="entry name" value="Acyl-CoA N-acyltransferases (Nat)"/>
    <property type="match status" value="1"/>
</dbReference>
<gene>
    <name evidence="2" type="ORF">ATB98_15225</name>
</gene>
<dbReference type="OrthoDB" id="8114677at2"/>
<reference evidence="2 3" key="1">
    <citation type="submission" date="2015-11" db="EMBL/GenBank/DDBJ databases">
        <title>Ensifer anhuiense sp. nov., an effective nitrogen fixation bacterium with Glycine soja.</title>
        <authorList>
            <person name="Yan H."/>
            <person name="Chen W."/>
        </authorList>
    </citation>
    <scope>NUCLEOTIDE SEQUENCE [LARGE SCALE GENOMIC DNA]</scope>
    <source>
        <strain evidence="2 3">LMG 7837</strain>
    </source>
</reference>
<dbReference type="AlphaFoldDB" id="A0A178YSF4"/>
<sequence>MEFRRVTIEDARLLFEWRNDPETRRMSRDTSELTWDNHLAWLSRRLEQDDHGLYIAALDGSPVGTVRIDKDEISYTVAPEHRCKGIGEAMLIAAKNLFGPKIAEMKRNNIASAKVAERAGHIVRFID</sequence>
<dbReference type="STRING" id="36856.ATB98_15225"/>
<accession>A0A178YSF4</accession>
<dbReference type="GO" id="GO:0016747">
    <property type="term" value="F:acyltransferase activity, transferring groups other than amino-acyl groups"/>
    <property type="evidence" value="ECO:0007669"/>
    <property type="project" value="InterPro"/>
</dbReference>
<protein>
    <recommendedName>
        <fullName evidence="1">N-acetyltransferase domain-containing protein</fullName>
    </recommendedName>
</protein>
<feature type="domain" description="N-acetyltransferase" evidence="1">
    <location>
        <begin position="1"/>
        <end position="127"/>
    </location>
</feature>
<dbReference type="InterPro" id="IPR016181">
    <property type="entry name" value="Acyl_CoA_acyltransferase"/>
</dbReference>
<dbReference type="CDD" id="cd04301">
    <property type="entry name" value="NAT_SF"/>
    <property type="match status" value="1"/>
</dbReference>
<comment type="caution">
    <text evidence="2">The sequence shown here is derived from an EMBL/GenBank/DDBJ whole genome shotgun (WGS) entry which is preliminary data.</text>
</comment>
<dbReference type="PROSITE" id="PS51186">
    <property type="entry name" value="GNAT"/>
    <property type="match status" value="1"/>
</dbReference>
<evidence type="ECO:0000313" key="2">
    <source>
        <dbReference type="EMBL" id="OAP50449.1"/>
    </source>
</evidence>
<proteinExistence type="predicted"/>
<evidence type="ECO:0000313" key="3">
    <source>
        <dbReference type="Proteomes" id="UP000078507"/>
    </source>
</evidence>
<dbReference type="EMBL" id="LNQB01000031">
    <property type="protein sequence ID" value="OAP50449.1"/>
    <property type="molecule type" value="Genomic_DNA"/>
</dbReference>